<keyword evidence="1" id="KW-0808">Transferase</keyword>
<dbReference type="RefSeq" id="WP_144091617.1">
    <property type="nucleotide sequence ID" value="NZ_VMHM01000005.1"/>
</dbReference>
<proteinExistence type="predicted"/>
<gene>
    <name evidence="1" type="ORF">FPQ15_04400</name>
</gene>
<name>A0A556SR92_9GAMM</name>
<dbReference type="Proteomes" id="UP000319483">
    <property type="component" value="Unassembled WGS sequence"/>
</dbReference>
<accession>A0A556SR92</accession>
<evidence type="ECO:0000313" key="1">
    <source>
        <dbReference type="EMBL" id="TSK03638.1"/>
    </source>
</evidence>
<protein>
    <submittedName>
        <fullName evidence="1">N-acetyltransferase</fullName>
    </submittedName>
</protein>
<reference evidence="1 2" key="1">
    <citation type="submission" date="2019-07" db="EMBL/GenBank/DDBJ databases">
        <title>Gilliamella genomes.</title>
        <authorList>
            <person name="Zheng H."/>
        </authorList>
    </citation>
    <scope>NUCLEOTIDE SEQUENCE [LARGE SCALE GENOMIC DNA]</scope>
    <source>
        <strain evidence="1 2">W8127</strain>
    </source>
</reference>
<sequence>MDNLKIQEFGEIDFSDPFFDTLKNDYSHGFINWWLKKVQLQDKAFVLYNDNFSTIDGFMYLKLENNIDDINPPLMDGCYLKVGTFKFNPAGTLRGERFIKKIFDVAIVNNVMGIYVTIFDKHDYLINLFKRYGFHSAGVKKSDNGSENVLLKKRQFTGNLEKDYPYINTNNNKYLLAIYPKFHTQLFPDSILITESSSIIHDVSHTNSIHKVYISKIQTLGNLKKGDIVVIYRTADEGKKAYFSSVATSICVIEEVRQMSTFSNKKEYVEYCTKYSVFTSEELNKLYDENHYKTSFPCYVIKFTYNIALSHRPNRKALINEVGLDSEIRWGCLKLTDKQFDKILKLGEVNESFIIN</sequence>
<comment type="caution">
    <text evidence="1">The sequence shown here is derived from an EMBL/GenBank/DDBJ whole genome shotgun (WGS) entry which is preliminary data.</text>
</comment>
<dbReference type="EMBL" id="VMHM01000005">
    <property type="protein sequence ID" value="TSK03638.1"/>
    <property type="molecule type" value="Genomic_DNA"/>
</dbReference>
<organism evidence="1 2">
    <name type="scientific">Gilliamella apicola</name>
    <dbReference type="NCBI Taxonomy" id="1196095"/>
    <lineage>
        <taxon>Bacteria</taxon>
        <taxon>Pseudomonadati</taxon>
        <taxon>Pseudomonadota</taxon>
        <taxon>Gammaproteobacteria</taxon>
        <taxon>Orbales</taxon>
        <taxon>Orbaceae</taxon>
        <taxon>Gilliamella</taxon>
    </lineage>
</organism>
<dbReference type="AlphaFoldDB" id="A0A556SR92"/>
<dbReference type="GO" id="GO:0016740">
    <property type="term" value="F:transferase activity"/>
    <property type="evidence" value="ECO:0007669"/>
    <property type="project" value="UniProtKB-KW"/>
</dbReference>
<evidence type="ECO:0000313" key="2">
    <source>
        <dbReference type="Proteomes" id="UP000319483"/>
    </source>
</evidence>